<protein>
    <submittedName>
        <fullName evidence="1">Uncharacterized protein</fullName>
    </submittedName>
</protein>
<evidence type="ECO:0000313" key="1">
    <source>
        <dbReference type="EMBL" id="KAJ1675112.1"/>
    </source>
</evidence>
<organism evidence="1 2">
    <name type="scientific">Spiromyces aspiralis</name>
    <dbReference type="NCBI Taxonomy" id="68401"/>
    <lineage>
        <taxon>Eukaryota</taxon>
        <taxon>Fungi</taxon>
        <taxon>Fungi incertae sedis</taxon>
        <taxon>Zoopagomycota</taxon>
        <taxon>Kickxellomycotina</taxon>
        <taxon>Kickxellomycetes</taxon>
        <taxon>Kickxellales</taxon>
        <taxon>Kickxellaceae</taxon>
        <taxon>Spiromyces</taxon>
    </lineage>
</organism>
<comment type="caution">
    <text evidence="1">The sequence shown here is derived from an EMBL/GenBank/DDBJ whole genome shotgun (WGS) entry which is preliminary data.</text>
</comment>
<reference evidence="1" key="1">
    <citation type="submission" date="2022-06" db="EMBL/GenBank/DDBJ databases">
        <title>Phylogenomic reconstructions and comparative analyses of Kickxellomycotina fungi.</title>
        <authorList>
            <person name="Reynolds N.K."/>
            <person name="Stajich J.E."/>
            <person name="Barry K."/>
            <person name="Grigoriev I.V."/>
            <person name="Crous P."/>
            <person name="Smith M.E."/>
        </authorList>
    </citation>
    <scope>NUCLEOTIDE SEQUENCE</scope>
    <source>
        <strain evidence="1">RSA 2271</strain>
    </source>
</reference>
<keyword evidence="2" id="KW-1185">Reference proteome</keyword>
<evidence type="ECO:0000313" key="2">
    <source>
        <dbReference type="Proteomes" id="UP001145114"/>
    </source>
</evidence>
<feature type="non-terminal residue" evidence="1">
    <location>
        <position position="648"/>
    </location>
</feature>
<dbReference type="EMBL" id="JAMZIH010005483">
    <property type="protein sequence ID" value="KAJ1675112.1"/>
    <property type="molecule type" value="Genomic_DNA"/>
</dbReference>
<name>A0ACC1HF75_9FUNG</name>
<dbReference type="Proteomes" id="UP001145114">
    <property type="component" value="Unassembled WGS sequence"/>
</dbReference>
<accession>A0ACC1HF75</accession>
<proteinExistence type="predicted"/>
<gene>
    <name evidence="1" type="ORF">EV182_001915</name>
</gene>
<sequence length="648" mass="71286">MPVTRRMSSRRATKDPEPRPTDSSATQPIPGDVETTCNIDKPATKKAPAKAKSAATATEGKSTSSSSSSKPRTSVRRKPRKERSQAQTEEDGDHEHIEREEGERLPLPTTKRASKGKRKGASRKSARVHSEADYLCELANEALRSRGKYIVTRLGKSLGPTAVSYEHYNSLARDVFGPAAGKAQPLQCLQPVVTSRKNWLQLRGITLSVDQLTLLSQQEARPYLPSEYNSKAEFRDLEDGDQLGAGQTVPLDPFSSMDIDERHGILFNLGISIWALDWFPYSDGDLNYIVVGGIAKEKGNARVIGQRESVTLSNMNNLKNTLQVLSLDANTQTVRQEIVFAHEFGTVWAAKWCPLSFEDDHEYAAMLGASASRCDGDNKKPLGILAAVFGDGKVRVIAVPRPSVIRKRLGLSGHEPCYIKLDDALATISMPQEVFFQLDWAGCDFLVTASGSTGNEQQVHDWFALSTPSTGHNATSEEEELAMIPEAREDTSHGRAMPKPVLLFPQNIGSIRQICVQPVPDKSVAADITFGQVAYEYPAIKPLTQYCLLSGGSDGRCRVTFLADPYNMLTNVDLSPEYRSGLAWTRDGQNVMFADSELLVHLTPTRLLPLEAYMRRRDGDTGATPSSAPRGLTENFSYIAISHKGYIW</sequence>